<comment type="caution">
    <text evidence="2">The sequence shown here is derived from an EMBL/GenBank/DDBJ whole genome shotgun (WGS) entry which is preliminary data.</text>
</comment>
<organism evidence="2 3">
    <name type="scientific">Acinetobacter pollinis</name>
    <dbReference type="NCBI Taxonomy" id="2605270"/>
    <lineage>
        <taxon>Bacteria</taxon>
        <taxon>Pseudomonadati</taxon>
        <taxon>Pseudomonadota</taxon>
        <taxon>Gammaproteobacteria</taxon>
        <taxon>Moraxellales</taxon>
        <taxon>Moraxellaceae</taxon>
        <taxon>Acinetobacter</taxon>
    </lineage>
</organism>
<keyword evidence="1" id="KW-1133">Transmembrane helix</keyword>
<evidence type="ECO:0000313" key="3">
    <source>
        <dbReference type="Proteomes" id="UP001339883"/>
    </source>
</evidence>
<sequence length="404" mass="46745">MTDFAKLFCEISLSLTDKETSHDQISGRLQLNRDNLDILKKLAENQLADGSVDCIVDGNSIGGVALEDIEEKYFHNNIKCEVTLHKSDLSKSLNYAICNNWFDLLNSEYSIKKPVESVFFIEGETYLNSNSGSLKFNNYLNLHQVFDLISFLSKSTNSWDNTIFYQRPIKFVFSLSEQDLDYLIDTTALTNLKNRDLHQEAIVNLMCKEVVSFVKDIDERQRVSYLVQNFNSLISNILLSYQSYTDNYSFDKVRKEYNEKKTEYIKKINDTFDSVATKMLAVPASIWFATAQISPRSSLKDKLTNNYDYFLVKNSIVLVAVLLIVIILGLNIFSQRNTLKQLKSEYDEVFDNLKDKFTEEENKLSEVVIDINKRYKRIKSYICISLFICTILMGSVFLLYFKAF</sequence>
<evidence type="ECO:0000313" key="2">
    <source>
        <dbReference type="EMBL" id="MEB5475951.1"/>
    </source>
</evidence>
<evidence type="ECO:0000256" key="1">
    <source>
        <dbReference type="SAM" id="Phobius"/>
    </source>
</evidence>
<proteinExistence type="predicted"/>
<protein>
    <submittedName>
        <fullName evidence="2">Uncharacterized protein</fullName>
    </submittedName>
</protein>
<gene>
    <name evidence="2" type="ORF">I2F25_02575</name>
</gene>
<dbReference type="RefSeq" id="WP_325774531.1">
    <property type="nucleotide sequence ID" value="NZ_VTDN01000002.1"/>
</dbReference>
<dbReference type="EMBL" id="VTDN01000002">
    <property type="protein sequence ID" value="MEB5475951.1"/>
    <property type="molecule type" value="Genomic_DNA"/>
</dbReference>
<keyword evidence="1" id="KW-0472">Membrane</keyword>
<name>A0ABU6DQ05_9GAMM</name>
<reference evidence="2 3" key="1">
    <citation type="submission" date="2019-08" db="EMBL/GenBank/DDBJ databases">
        <title>Five species of Acinetobacter isolated from floral nectar and animal pollinators.</title>
        <authorList>
            <person name="Hendry T.A."/>
        </authorList>
    </citation>
    <scope>NUCLEOTIDE SEQUENCE [LARGE SCALE GENOMIC DNA]</scope>
    <source>
        <strain evidence="2 3">MD18.27</strain>
    </source>
</reference>
<accession>A0ABU6DQ05</accession>
<keyword evidence="1" id="KW-0812">Transmembrane</keyword>
<feature type="transmembrane region" description="Helical" evidence="1">
    <location>
        <begin position="315"/>
        <end position="333"/>
    </location>
</feature>
<keyword evidence="3" id="KW-1185">Reference proteome</keyword>
<feature type="transmembrane region" description="Helical" evidence="1">
    <location>
        <begin position="381"/>
        <end position="401"/>
    </location>
</feature>
<dbReference type="Proteomes" id="UP001339883">
    <property type="component" value="Unassembled WGS sequence"/>
</dbReference>